<dbReference type="EMBL" id="JABKAU010000025">
    <property type="protein sequence ID" value="NVO32210.1"/>
    <property type="molecule type" value="Genomic_DNA"/>
</dbReference>
<name>A0A7Y7PQV5_9BACT</name>
<dbReference type="InterPro" id="IPR008969">
    <property type="entry name" value="CarboxyPept-like_regulatory"/>
</dbReference>
<keyword evidence="2" id="KW-1185">Reference proteome</keyword>
<comment type="caution">
    <text evidence="1">The sequence shown here is derived from an EMBL/GenBank/DDBJ whole genome shotgun (WGS) entry which is preliminary data.</text>
</comment>
<dbReference type="Gene3D" id="2.60.40.1120">
    <property type="entry name" value="Carboxypeptidase-like, regulatory domain"/>
    <property type="match status" value="1"/>
</dbReference>
<keyword evidence="1" id="KW-0645">Protease</keyword>
<protein>
    <submittedName>
        <fullName evidence="1">Carboxypeptidase-like regulatory domain-containing protein</fullName>
    </submittedName>
</protein>
<keyword evidence="1" id="KW-0378">Hydrolase</keyword>
<organism evidence="1 2">
    <name type="scientific">Hymenobacter lapidiphilus</name>
    <dbReference type="NCBI Taxonomy" id="2608003"/>
    <lineage>
        <taxon>Bacteria</taxon>
        <taxon>Pseudomonadati</taxon>
        <taxon>Bacteroidota</taxon>
        <taxon>Cytophagia</taxon>
        <taxon>Cytophagales</taxon>
        <taxon>Hymenobacteraceae</taxon>
        <taxon>Hymenobacter</taxon>
    </lineage>
</organism>
<dbReference type="GO" id="GO:0004180">
    <property type="term" value="F:carboxypeptidase activity"/>
    <property type="evidence" value="ECO:0007669"/>
    <property type="project" value="UniProtKB-KW"/>
</dbReference>
<dbReference type="AlphaFoldDB" id="A0A7Y7PQV5"/>
<reference evidence="1 2" key="1">
    <citation type="submission" date="2020-05" db="EMBL/GenBank/DDBJ databases">
        <title>Hymenobacter terrestris sp. nov. and Hymenobacter lapidiphilus sp. nov., isolated from regoliths in Antarctica.</title>
        <authorList>
            <person name="Sedlacek I."/>
            <person name="Pantucek R."/>
            <person name="Zeman M."/>
            <person name="Holochova P."/>
            <person name="Kralova S."/>
            <person name="Stankova E."/>
            <person name="Sedo O."/>
            <person name="Micenkova L."/>
            <person name="Svec P."/>
            <person name="Gupta V."/>
            <person name="Sood U."/>
            <person name="Korpole U.S."/>
            <person name="Lal R."/>
        </authorList>
    </citation>
    <scope>NUCLEOTIDE SEQUENCE [LARGE SCALE GENOMIC DNA]</scope>
    <source>
        <strain evidence="1 2">P5342</strain>
    </source>
</reference>
<sequence length="125" mass="13512">MTMGIVATTPSHPVLPVRIVRGRVTEASTGQGLPGVTVLVEGTHNGTLTRADGTYELEVAAGAHSARLIFSSIGFKTAVMPSDQAEAVVLEASCDRLMGEVIVTYGSRWYTPRGLWQRLTRPFRR</sequence>
<accession>A0A7Y7PQV5</accession>
<dbReference type="Proteomes" id="UP000565521">
    <property type="component" value="Unassembled WGS sequence"/>
</dbReference>
<dbReference type="Pfam" id="PF13715">
    <property type="entry name" value="CarbopepD_reg_2"/>
    <property type="match status" value="1"/>
</dbReference>
<dbReference type="SUPFAM" id="SSF49464">
    <property type="entry name" value="Carboxypeptidase regulatory domain-like"/>
    <property type="match status" value="1"/>
</dbReference>
<evidence type="ECO:0000313" key="2">
    <source>
        <dbReference type="Proteomes" id="UP000565521"/>
    </source>
</evidence>
<proteinExistence type="predicted"/>
<evidence type="ECO:0000313" key="1">
    <source>
        <dbReference type="EMBL" id="NVO32210.1"/>
    </source>
</evidence>
<keyword evidence="1" id="KW-0121">Carboxypeptidase</keyword>
<gene>
    <name evidence="1" type="ORF">HW554_13385</name>
</gene>